<accession>A0A832ULS4</accession>
<dbReference type="Proteomes" id="UP000604391">
    <property type="component" value="Unassembled WGS sequence"/>
</dbReference>
<feature type="transmembrane region" description="Helical" evidence="1">
    <location>
        <begin position="7"/>
        <end position="29"/>
    </location>
</feature>
<comment type="caution">
    <text evidence="2">The sequence shown here is derived from an EMBL/GenBank/DDBJ whole genome shotgun (WGS) entry which is preliminary data.</text>
</comment>
<gene>
    <name evidence="2" type="ORF">H1011_01760</name>
</gene>
<dbReference type="EMBL" id="DVAD01000010">
    <property type="protein sequence ID" value="HIJ99533.1"/>
    <property type="molecule type" value="Genomic_DNA"/>
</dbReference>
<protein>
    <submittedName>
        <fullName evidence="2">Uncharacterized protein</fullName>
    </submittedName>
</protein>
<keyword evidence="1" id="KW-1133">Transmembrane helix</keyword>
<keyword evidence="1" id="KW-0472">Membrane</keyword>
<keyword evidence="3" id="KW-1185">Reference proteome</keyword>
<evidence type="ECO:0000256" key="1">
    <source>
        <dbReference type="SAM" id="Phobius"/>
    </source>
</evidence>
<sequence>MNKNRKALIGVAAIAGAVIVIVVATSVFIEAEQAEEITTQQAQSIVSQNPGEVFEVIREVMDECVSEALFFANFEDIGDPRAYEDFLNVICSESLLELEYFITSKGFSQNITFVVDTALQEVMSINVSAQLSSAAGRISQDFVSSDAVYVCVPQTEAVDLECITDSANLKDFNKSPLNPTTDCELHFTILDESLNYLQMPVMIGFGDTLPPIGGVPGTPYTVRFITAEDPLATVKVEDYRLSLCRLDANFSSTGEILDLTLDTSTCLVREVVVSPLGPVCEDCAQCESVNPHYYRFLSLNLAIEHPEDFSVSHCRIENLTDCFPVLGVGK</sequence>
<evidence type="ECO:0000313" key="2">
    <source>
        <dbReference type="EMBL" id="HIJ99533.1"/>
    </source>
</evidence>
<keyword evidence="1" id="KW-0812">Transmembrane</keyword>
<dbReference type="AlphaFoldDB" id="A0A832ULS4"/>
<proteinExistence type="predicted"/>
<reference evidence="2 3" key="1">
    <citation type="journal article" name="Nat. Commun.">
        <title>Undinarchaeota illuminate DPANN phylogeny and the impact of gene transfer on archaeal evolution.</title>
        <authorList>
            <person name="Dombrowski N."/>
            <person name="Williams T.A."/>
            <person name="Sun J."/>
            <person name="Woodcroft B.J."/>
            <person name="Lee J.H."/>
            <person name="Minh B.Q."/>
            <person name="Rinke C."/>
            <person name="Spang A."/>
        </authorList>
    </citation>
    <scope>NUCLEOTIDE SEQUENCE [LARGE SCALE GENOMIC DNA]</scope>
    <source>
        <strain evidence="2">MAG_bin17</strain>
    </source>
</reference>
<name>A0A832ULS4_9ARCH</name>
<evidence type="ECO:0000313" key="3">
    <source>
        <dbReference type="Proteomes" id="UP000604391"/>
    </source>
</evidence>
<organism evidence="2 3">
    <name type="scientific">Candidatus Undinarchaeum marinum</name>
    <dbReference type="NCBI Taxonomy" id="2756141"/>
    <lineage>
        <taxon>Archaea</taxon>
        <taxon>Candidatus Undinarchaeota</taxon>
        <taxon>Candidatus Undinarchaeia</taxon>
        <taxon>Candidatus Undinarchaeales</taxon>
        <taxon>Candidatus Undinarchaeaceae</taxon>
        <taxon>Candidatus Undinarchaeum</taxon>
    </lineage>
</organism>